<evidence type="ECO:0000313" key="2">
    <source>
        <dbReference type="Proteomes" id="UP000247810"/>
    </source>
</evidence>
<organism evidence="1 2">
    <name type="scientific">Aspergillus ellipticus CBS 707.79</name>
    <dbReference type="NCBI Taxonomy" id="1448320"/>
    <lineage>
        <taxon>Eukaryota</taxon>
        <taxon>Fungi</taxon>
        <taxon>Dikarya</taxon>
        <taxon>Ascomycota</taxon>
        <taxon>Pezizomycotina</taxon>
        <taxon>Eurotiomycetes</taxon>
        <taxon>Eurotiomycetidae</taxon>
        <taxon>Eurotiales</taxon>
        <taxon>Aspergillaceae</taxon>
        <taxon>Aspergillus</taxon>
        <taxon>Aspergillus subgen. Circumdati</taxon>
    </lineage>
</organism>
<reference evidence="1 2" key="1">
    <citation type="submission" date="2018-02" db="EMBL/GenBank/DDBJ databases">
        <title>The genomes of Aspergillus section Nigri reveals drivers in fungal speciation.</title>
        <authorList>
            <consortium name="DOE Joint Genome Institute"/>
            <person name="Vesth T.C."/>
            <person name="Nybo J."/>
            <person name="Theobald S."/>
            <person name="Brandl J."/>
            <person name="Frisvad J.C."/>
            <person name="Nielsen K.F."/>
            <person name="Lyhne E.K."/>
            <person name="Kogle M.E."/>
            <person name="Kuo A."/>
            <person name="Riley R."/>
            <person name="Clum A."/>
            <person name="Nolan M."/>
            <person name="Lipzen A."/>
            <person name="Salamov A."/>
            <person name="Henrissat B."/>
            <person name="Wiebenga A."/>
            <person name="De vries R.P."/>
            <person name="Grigoriev I.V."/>
            <person name="Mortensen U.H."/>
            <person name="Andersen M.R."/>
            <person name="Baker S.E."/>
        </authorList>
    </citation>
    <scope>NUCLEOTIDE SEQUENCE [LARGE SCALE GENOMIC DNA]</scope>
    <source>
        <strain evidence="1 2">CBS 707.79</strain>
    </source>
</reference>
<sequence>MQQASDPDLTGMPQGSPLTEIFYLFYNVDFMTRGSQDMDTDNIGYIDLYLFRLRGSSSSFYFLDSTLS</sequence>
<dbReference type="EMBL" id="KZ825959">
    <property type="protein sequence ID" value="PYH91020.1"/>
    <property type="molecule type" value="Genomic_DNA"/>
</dbReference>
<dbReference type="Proteomes" id="UP000247810">
    <property type="component" value="Unassembled WGS sequence"/>
</dbReference>
<dbReference type="VEuPathDB" id="FungiDB:BO71DRAFT_60677"/>
<keyword evidence="2" id="KW-1185">Reference proteome</keyword>
<gene>
    <name evidence="1" type="ORF">BO71DRAFT_60677</name>
</gene>
<evidence type="ECO:0008006" key="3">
    <source>
        <dbReference type="Google" id="ProtNLM"/>
    </source>
</evidence>
<protein>
    <recommendedName>
        <fullName evidence="3">Reverse transcriptase domain-containing protein</fullName>
    </recommendedName>
</protein>
<dbReference type="AlphaFoldDB" id="A0A319D1A7"/>
<evidence type="ECO:0000313" key="1">
    <source>
        <dbReference type="EMBL" id="PYH91020.1"/>
    </source>
</evidence>
<proteinExistence type="predicted"/>
<dbReference type="OrthoDB" id="4509351at2759"/>
<accession>A0A319D1A7</accession>
<name>A0A319D1A7_9EURO</name>